<dbReference type="SUPFAM" id="SSF161098">
    <property type="entry name" value="MetI-like"/>
    <property type="match status" value="1"/>
</dbReference>
<dbReference type="Proteomes" id="UP001179858">
    <property type="component" value="Chromosome"/>
</dbReference>
<evidence type="ECO:0000256" key="3">
    <source>
        <dbReference type="ARBA" id="ARBA00022475"/>
    </source>
</evidence>
<dbReference type="Pfam" id="PF00528">
    <property type="entry name" value="BPD_transp_1"/>
    <property type="match status" value="1"/>
</dbReference>
<protein>
    <submittedName>
        <fullName evidence="9">ABC transporter permease subunit</fullName>
    </submittedName>
</protein>
<reference evidence="9" key="1">
    <citation type="submission" date="2023-04" db="EMBL/GenBank/DDBJ databases">
        <title>Novel strain of Lactilactobacillus sakei and use thereof.</title>
        <authorList>
            <person name="Kim S.Y."/>
        </authorList>
    </citation>
    <scope>NUCLEOTIDE SEQUENCE</scope>
    <source>
        <strain evidence="9">HUP1</strain>
    </source>
</reference>
<evidence type="ECO:0000256" key="5">
    <source>
        <dbReference type="ARBA" id="ARBA00022989"/>
    </source>
</evidence>
<dbReference type="GO" id="GO:0005886">
    <property type="term" value="C:plasma membrane"/>
    <property type="evidence" value="ECO:0007669"/>
    <property type="project" value="UniProtKB-SubCell"/>
</dbReference>
<feature type="transmembrane region" description="Helical" evidence="7">
    <location>
        <begin position="198"/>
        <end position="219"/>
    </location>
</feature>
<evidence type="ECO:0000256" key="7">
    <source>
        <dbReference type="RuleBase" id="RU363032"/>
    </source>
</evidence>
<dbReference type="RefSeq" id="WP_280102789.1">
    <property type="nucleotide sequence ID" value="NZ_CP122959.1"/>
</dbReference>
<evidence type="ECO:0000256" key="1">
    <source>
        <dbReference type="ARBA" id="ARBA00004651"/>
    </source>
</evidence>
<evidence type="ECO:0000256" key="2">
    <source>
        <dbReference type="ARBA" id="ARBA00022448"/>
    </source>
</evidence>
<dbReference type="AlphaFoldDB" id="A0AAF0K3X6"/>
<keyword evidence="5 7" id="KW-1133">Transmembrane helix</keyword>
<keyword evidence="3" id="KW-1003">Cell membrane</keyword>
<proteinExistence type="inferred from homology"/>
<feature type="domain" description="ABC transmembrane type-1" evidence="8">
    <location>
        <begin position="92"/>
        <end position="276"/>
    </location>
</feature>
<comment type="similarity">
    <text evidence="7">Belongs to the binding-protein-dependent transport system permease family.</text>
</comment>
<feature type="transmembrane region" description="Helical" evidence="7">
    <location>
        <begin position="258"/>
        <end position="277"/>
    </location>
</feature>
<evidence type="ECO:0000259" key="8">
    <source>
        <dbReference type="PROSITE" id="PS50928"/>
    </source>
</evidence>
<evidence type="ECO:0000313" key="9">
    <source>
        <dbReference type="EMBL" id="WGI18964.1"/>
    </source>
</evidence>
<sequence length="286" mass="31299">MIETPRKFVIQPEITPPTANKILVHPWNRRRKTVVITFFLLAIISLYELMTLSTGNVQLPTAFKTLGQNMALIFLHPSLNGSDTFPQLLRALLDSVALTTLTTLLGAICSFFVGLLAASNLSNPKIGTAIRTLMAIIRAIPTILWVLIFSIVIGLGADAAVIGLSFHSFAYLTKAYSESFETLDKGTIESLKAMGASWWQIVFQAILPTSFAALLSWTFIRFEINFTNAIAVGAAAGAGGIGYQLFTASGFYYDFHEVGVIVYLCLAVTACLEFISIKLQKRYLSN</sequence>
<dbReference type="EMBL" id="CP122959">
    <property type="protein sequence ID" value="WGI18964.1"/>
    <property type="molecule type" value="Genomic_DNA"/>
</dbReference>
<name>A0AAF0K3X6_LATSK</name>
<dbReference type="PANTHER" id="PTHR30043">
    <property type="entry name" value="PHOSPHONATES TRANSPORT SYSTEM PERMEASE PROTEIN"/>
    <property type="match status" value="1"/>
</dbReference>
<evidence type="ECO:0000256" key="6">
    <source>
        <dbReference type="ARBA" id="ARBA00023136"/>
    </source>
</evidence>
<gene>
    <name evidence="9" type="ORF">QBD03_09490</name>
</gene>
<feature type="transmembrane region" description="Helical" evidence="7">
    <location>
        <begin position="226"/>
        <end position="246"/>
    </location>
</feature>
<feature type="transmembrane region" description="Helical" evidence="7">
    <location>
        <begin position="33"/>
        <end position="50"/>
    </location>
</feature>
<dbReference type="PROSITE" id="PS50928">
    <property type="entry name" value="ABC_TM1"/>
    <property type="match status" value="1"/>
</dbReference>
<organism evidence="9 10">
    <name type="scientific">Latilactobacillus sakei</name>
    <name type="common">Lactobacillus sakei</name>
    <dbReference type="NCBI Taxonomy" id="1599"/>
    <lineage>
        <taxon>Bacteria</taxon>
        <taxon>Bacillati</taxon>
        <taxon>Bacillota</taxon>
        <taxon>Bacilli</taxon>
        <taxon>Lactobacillales</taxon>
        <taxon>Lactobacillaceae</taxon>
        <taxon>Latilactobacillus</taxon>
    </lineage>
</organism>
<dbReference type="InterPro" id="IPR035906">
    <property type="entry name" value="MetI-like_sf"/>
</dbReference>
<evidence type="ECO:0000313" key="10">
    <source>
        <dbReference type="Proteomes" id="UP001179858"/>
    </source>
</evidence>
<dbReference type="InterPro" id="IPR000515">
    <property type="entry name" value="MetI-like"/>
</dbReference>
<keyword evidence="6 7" id="KW-0472">Membrane</keyword>
<dbReference type="PANTHER" id="PTHR30043:SF1">
    <property type="entry name" value="ABC TRANSPORT SYSTEM PERMEASE PROTEIN P69"/>
    <property type="match status" value="1"/>
</dbReference>
<keyword evidence="2 7" id="KW-0813">Transport</keyword>
<dbReference type="Gene3D" id="1.10.3720.10">
    <property type="entry name" value="MetI-like"/>
    <property type="match status" value="1"/>
</dbReference>
<feature type="transmembrane region" description="Helical" evidence="7">
    <location>
        <begin position="96"/>
        <end position="118"/>
    </location>
</feature>
<keyword evidence="4 7" id="KW-0812">Transmembrane</keyword>
<comment type="subcellular location">
    <subcellularLocation>
        <location evidence="1 7">Cell membrane</location>
        <topology evidence="1 7">Multi-pass membrane protein</topology>
    </subcellularLocation>
</comment>
<feature type="transmembrane region" description="Helical" evidence="7">
    <location>
        <begin position="139"/>
        <end position="166"/>
    </location>
</feature>
<dbReference type="CDD" id="cd06261">
    <property type="entry name" value="TM_PBP2"/>
    <property type="match status" value="1"/>
</dbReference>
<evidence type="ECO:0000256" key="4">
    <source>
        <dbReference type="ARBA" id="ARBA00022692"/>
    </source>
</evidence>
<dbReference type="GO" id="GO:0055085">
    <property type="term" value="P:transmembrane transport"/>
    <property type="evidence" value="ECO:0007669"/>
    <property type="project" value="InterPro"/>
</dbReference>
<accession>A0AAF0K3X6</accession>